<dbReference type="InterPro" id="IPR038430">
    <property type="entry name" value="NDAH_ubi_oxred_su3_sf"/>
</dbReference>
<keyword evidence="9 10" id="KW-0496">Mitochondrion</keyword>
<reference evidence="10" key="1">
    <citation type="journal article" date="2011" name="Mar. Genomics">
        <title>Crawling through time: Transition of snails to slugs dating back to the Paleozoic, based on mitochondrial phylogenomics.</title>
        <authorList>
            <person name="Medina M."/>
            <person name="Lal S."/>
            <person name="Valles Y."/>
            <person name="Takaoka T.L."/>
            <person name="Dayrat B.A."/>
            <person name="Boore J.L."/>
            <person name="Gosliner T."/>
        </authorList>
    </citation>
    <scope>NUCLEOTIDE SEQUENCE</scope>
</reference>
<organism evidence="10">
    <name type="scientific">Bulla sp. TLT-2006</name>
    <dbReference type="NCBI Taxonomy" id="407128"/>
    <lineage>
        <taxon>Eukaryota</taxon>
        <taxon>Metazoa</taxon>
        <taxon>Spiralia</taxon>
        <taxon>Lophotrochozoa</taxon>
        <taxon>Mollusca</taxon>
        <taxon>Gastropoda</taxon>
        <taxon>Heterobranchia</taxon>
        <taxon>Euthyneura</taxon>
        <taxon>Tectipleura</taxon>
        <taxon>Cephalaspidea</taxon>
        <taxon>Bulloidea</taxon>
        <taxon>Bullidae</taxon>
        <taxon>Bulla</taxon>
    </lineage>
</organism>
<dbReference type="GO" id="GO:0031966">
    <property type="term" value="C:mitochondrial membrane"/>
    <property type="evidence" value="ECO:0007669"/>
    <property type="project" value="UniProtKB-SubCell"/>
</dbReference>
<dbReference type="Gene3D" id="1.20.58.1610">
    <property type="entry name" value="NADH:ubiquinone/plastoquinone oxidoreductase, chain 3"/>
    <property type="match status" value="1"/>
</dbReference>
<evidence type="ECO:0000256" key="5">
    <source>
        <dbReference type="ARBA" id="ARBA00022692"/>
    </source>
</evidence>
<dbReference type="PANTHER" id="PTHR11058:SF9">
    <property type="entry name" value="NADH-UBIQUINONE OXIDOREDUCTASE CHAIN 3"/>
    <property type="match status" value="1"/>
</dbReference>
<evidence type="ECO:0000256" key="7">
    <source>
        <dbReference type="ARBA" id="ARBA00023136"/>
    </source>
</evidence>
<name>E6Y153_9GAST</name>
<dbReference type="EMBL" id="DQ991930">
    <property type="protein sequence ID" value="ABL09042.1"/>
    <property type="molecule type" value="Genomic_DNA"/>
</dbReference>
<feature type="transmembrane region" description="Helical" evidence="9">
    <location>
        <begin position="84"/>
        <end position="105"/>
    </location>
</feature>
<evidence type="ECO:0000256" key="1">
    <source>
        <dbReference type="ARBA" id="ARBA00004370"/>
    </source>
</evidence>
<dbReference type="AlphaFoldDB" id="E6Y153"/>
<comment type="catalytic activity">
    <reaction evidence="8 9">
        <text>a ubiquinone + NADH + 5 H(+)(in) = a ubiquinol + NAD(+) + 4 H(+)(out)</text>
        <dbReference type="Rhea" id="RHEA:29091"/>
        <dbReference type="Rhea" id="RHEA-COMP:9565"/>
        <dbReference type="Rhea" id="RHEA-COMP:9566"/>
        <dbReference type="ChEBI" id="CHEBI:15378"/>
        <dbReference type="ChEBI" id="CHEBI:16389"/>
        <dbReference type="ChEBI" id="CHEBI:17976"/>
        <dbReference type="ChEBI" id="CHEBI:57540"/>
        <dbReference type="ChEBI" id="CHEBI:57945"/>
        <dbReference type="EC" id="7.1.1.2"/>
    </reaction>
</comment>
<evidence type="ECO:0000256" key="9">
    <source>
        <dbReference type="RuleBase" id="RU003640"/>
    </source>
</evidence>
<proteinExistence type="inferred from homology"/>
<keyword evidence="9" id="KW-0679">Respiratory chain</keyword>
<sequence length="118" mass="13313">MLILVSLFALALSILLTMVYLGTNYYSQVDSAELSSSFECGFDPLSENRSPFSVRFFLLVVLFLIFDVEVALLFPLLSVTCQHGAFEIMSVAMLFFLLILTLGTFHEWKEGALDWVID</sequence>
<evidence type="ECO:0000256" key="3">
    <source>
        <dbReference type="ARBA" id="ARBA00021007"/>
    </source>
</evidence>
<keyword evidence="5 9" id="KW-0812">Transmembrane</keyword>
<accession>E6Y153</accession>
<comment type="function">
    <text evidence="9">Core subunit of the mitochondrial membrane respiratory chain NADH dehydrogenase (Complex I) which catalyzes electron transfer from NADH through the respiratory chain, using ubiquinone as an electron acceptor. Essential for the catalytic activity of complex I.</text>
</comment>
<keyword evidence="7 9" id="KW-0472">Membrane</keyword>
<gene>
    <name evidence="10" type="primary">ND3</name>
</gene>
<evidence type="ECO:0000256" key="4">
    <source>
        <dbReference type="ARBA" id="ARBA00022448"/>
    </source>
</evidence>
<keyword evidence="4 9" id="KW-0813">Transport</keyword>
<dbReference type="PANTHER" id="PTHR11058">
    <property type="entry name" value="NADH-UBIQUINONE OXIDOREDUCTASE CHAIN 3"/>
    <property type="match status" value="1"/>
</dbReference>
<dbReference type="Pfam" id="PF00507">
    <property type="entry name" value="Oxidored_q4"/>
    <property type="match status" value="1"/>
</dbReference>
<evidence type="ECO:0000313" key="10">
    <source>
        <dbReference type="EMBL" id="ABL09042.1"/>
    </source>
</evidence>
<dbReference type="GO" id="GO:0030964">
    <property type="term" value="C:NADH dehydrogenase complex"/>
    <property type="evidence" value="ECO:0007669"/>
    <property type="project" value="TreeGrafter"/>
</dbReference>
<keyword evidence="9" id="KW-0520">NAD</keyword>
<keyword evidence="6 9" id="KW-1133">Transmembrane helix</keyword>
<evidence type="ECO:0000256" key="8">
    <source>
        <dbReference type="ARBA" id="ARBA00049551"/>
    </source>
</evidence>
<dbReference type="EC" id="7.1.1.2" evidence="9"/>
<geneLocation type="mitochondrion" evidence="10"/>
<comment type="similarity">
    <text evidence="2 9">Belongs to the complex I subunit 3 family.</text>
</comment>
<dbReference type="GO" id="GO:0008137">
    <property type="term" value="F:NADH dehydrogenase (ubiquinone) activity"/>
    <property type="evidence" value="ECO:0007669"/>
    <property type="project" value="UniProtKB-UniRule"/>
</dbReference>
<keyword evidence="9" id="KW-1278">Translocase</keyword>
<keyword evidence="9" id="KW-0249">Electron transport</keyword>
<protein>
    <recommendedName>
        <fullName evidence="3 9">NADH-ubiquinone oxidoreductase chain 3</fullName>
        <ecNumber evidence="9">7.1.1.2</ecNumber>
    </recommendedName>
</protein>
<evidence type="ECO:0000256" key="2">
    <source>
        <dbReference type="ARBA" id="ARBA00008472"/>
    </source>
</evidence>
<comment type="subcellular location">
    <subcellularLocation>
        <location evidence="1">Membrane</location>
    </subcellularLocation>
    <subcellularLocation>
        <location evidence="9">Mitochondrion membrane</location>
        <topology evidence="9">Multi-pass membrane protein</topology>
    </subcellularLocation>
</comment>
<keyword evidence="9" id="KW-0830">Ubiquinone</keyword>
<dbReference type="InterPro" id="IPR000440">
    <property type="entry name" value="NADH_UbQ/plastoQ_OxRdtase_su3"/>
</dbReference>
<evidence type="ECO:0000256" key="6">
    <source>
        <dbReference type="ARBA" id="ARBA00022989"/>
    </source>
</evidence>
<feature type="transmembrane region" description="Helical" evidence="9">
    <location>
        <begin position="56"/>
        <end position="77"/>
    </location>
</feature>